<proteinExistence type="predicted"/>
<dbReference type="EMBL" id="CADCTO010000629">
    <property type="protein sequence ID" value="CAA9293024.1"/>
    <property type="molecule type" value="Genomic_DNA"/>
</dbReference>
<keyword evidence="1" id="KW-0812">Transmembrane</keyword>
<evidence type="ECO:0000256" key="1">
    <source>
        <dbReference type="SAM" id="Phobius"/>
    </source>
</evidence>
<dbReference type="AlphaFoldDB" id="A0A6J4K175"/>
<dbReference type="InterPro" id="IPR046711">
    <property type="entry name" value="DUF6784"/>
</dbReference>
<reference evidence="3" key="1">
    <citation type="submission" date="2020-02" db="EMBL/GenBank/DDBJ databases">
        <authorList>
            <person name="Meier V. D."/>
        </authorList>
    </citation>
    <scope>NUCLEOTIDE SEQUENCE</scope>
    <source>
        <strain evidence="3">AVDCRST_MAG63</strain>
    </source>
</reference>
<name>A0A6J4K175_9BACT</name>
<evidence type="ECO:0000313" key="3">
    <source>
        <dbReference type="EMBL" id="CAA9293024.1"/>
    </source>
</evidence>
<feature type="transmembrane region" description="Helical" evidence="1">
    <location>
        <begin position="37"/>
        <end position="61"/>
    </location>
</feature>
<keyword evidence="1" id="KW-1133">Transmembrane helix</keyword>
<accession>A0A6J4K175</accession>
<protein>
    <recommendedName>
        <fullName evidence="2">DUF6784 domain-containing protein</fullName>
    </recommendedName>
</protein>
<gene>
    <name evidence="3" type="ORF">AVDCRST_MAG63-4512</name>
</gene>
<keyword evidence="1" id="KW-0472">Membrane</keyword>
<feature type="transmembrane region" description="Helical" evidence="1">
    <location>
        <begin position="6"/>
        <end position="25"/>
    </location>
</feature>
<sequence length="70" mass="7740">MGASIHATHALWFSMFLGWFFKSLVLRYGGMRGYNAALPFFLGLIVGDVLNAVAWIVLGYLTGTGYRILP</sequence>
<feature type="domain" description="DUF6784" evidence="2">
    <location>
        <begin position="6"/>
        <end position="67"/>
    </location>
</feature>
<evidence type="ECO:0000259" key="2">
    <source>
        <dbReference type="Pfam" id="PF20580"/>
    </source>
</evidence>
<organism evidence="3">
    <name type="scientific">uncultured Armatimonadetes bacterium</name>
    <dbReference type="NCBI Taxonomy" id="157466"/>
    <lineage>
        <taxon>Bacteria</taxon>
        <taxon>Bacillati</taxon>
        <taxon>Armatimonadota</taxon>
        <taxon>environmental samples</taxon>
    </lineage>
</organism>
<dbReference type="Pfam" id="PF20580">
    <property type="entry name" value="DUF6784"/>
    <property type="match status" value="1"/>
</dbReference>